<dbReference type="Pfam" id="PF04117">
    <property type="entry name" value="Mpv17_PMP22"/>
    <property type="match status" value="1"/>
</dbReference>
<dbReference type="InterPro" id="IPR007248">
    <property type="entry name" value="Mpv17_PMP22"/>
</dbReference>
<dbReference type="HOGENOM" id="CLU_049109_4_1_1"/>
<evidence type="ECO:0008006" key="9">
    <source>
        <dbReference type="Google" id="ProtNLM"/>
    </source>
</evidence>
<dbReference type="GO" id="GO:0005739">
    <property type="term" value="C:mitochondrion"/>
    <property type="evidence" value="ECO:0007669"/>
    <property type="project" value="TreeGrafter"/>
</dbReference>
<dbReference type="AlphaFoldDB" id="B3M4L5"/>
<evidence type="ECO:0000256" key="6">
    <source>
        <dbReference type="RuleBase" id="RU363053"/>
    </source>
</evidence>
<feature type="transmembrane region" description="Helical" evidence="6">
    <location>
        <begin position="175"/>
        <end position="196"/>
    </location>
</feature>
<evidence type="ECO:0000256" key="1">
    <source>
        <dbReference type="ARBA" id="ARBA00004141"/>
    </source>
</evidence>
<comment type="similarity">
    <text evidence="2 6">Belongs to the peroxisomal membrane protein PXMP2/4 family.</text>
</comment>
<feature type="transmembrane region" description="Helical" evidence="6">
    <location>
        <begin position="100"/>
        <end position="120"/>
    </location>
</feature>
<dbReference type="GO" id="GO:0061668">
    <property type="term" value="P:mitochondrial ribosome assembly"/>
    <property type="evidence" value="ECO:0007669"/>
    <property type="project" value="TreeGrafter"/>
</dbReference>
<evidence type="ECO:0000256" key="3">
    <source>
        <dbReference type="ARBA" id="ARBA00022692"/>
    </source>
</evidence>
<feature type="transmembrane region" description="Helical" evidence="6">
    <location>
        <begin position="132"/>
        <end position="155"/>
    </location>
</feature>
<dbReference type="OrthoDB" id="5345392at2759"/>
<evidence type="ECO:0000313" key="7">
    <source>
        <dbReference type="EMBL" id="EDV39414.1"/>
    </source>
</evidence>
<dbReference type="PANTHER" id="PTHR11266:SF8">
    <property type="entry name" value="MPV17-LIKE PROTEIN 2"/>
    <property type="match status" value="1"/>
</dbReference>
<dbReference type="Proteomes" id="UP000007801">
    <property type="component" value="Unassembled WGS sequence"/>
</dbReference>
<reference evidence="7 8" key="1">
    <citation type="journal article" date="2007" name="Nature">
        <title>Evolution of genes and genomes on the Drosophila phylogeny.</title>
        <authorList>
            <consortium name="Drosophila 12 Genomes Consortium"/>
            <person name="Clark A.G."/>
            <person name="Eisen M.B."/>
            <person name="Smith D.R."/>
            <person name="Bergman C.M."/>
            <person name="Oliver B."/>
            <person name="Markow T.A."/>
            <person name="Kaufman T.C."/>
            <person name="Kellis M."/>
            <person name="Gelbart W."/>
            <person name="Iyer V.N."/>
            <person name="Pollard D.A."/>
            <person name="Sackton T.B."/>
            <person name="Larracuente A.M."/>
            <person name="Singh N.D."/>
            <person name="Abad J.P."/>
            <person name="Abt D.N."/>
            <person name="Adryan B."/>
            <person name="Aguade M."/>
            <person name="Akashi H."/>
            <person name="Anderson W.W."/>
            <person name="Aquadro C.F."/>
            <person name="Ardell D.H."/>
            <person name="Arguello R."/>
            <person name="Artieri C.G."/>
            <person name="Barbash D.A."/>
            <person name="Barker D."/>
            <person name="Barsanti P."/>
            <person name="Batterham P."/>
            <person name="Batzoglou S."/>
            <person name="Begun D."/>
            <person name="Bhutkar A."/>
            <person name="Blanco E."/>
            <person name="Bosak S.A."/>
            <person name="Bradley R.K."/>
            <person name="Brand A.D."/>
            <person name="Brent M.R."/>
            <person name="Brooks A.N."/>
            <person name="Brown R.H."/>
            <person name="Butlin R.K."/>
            <person name="Caggese C."/>
            <person name="Calvi B.R."/>
            <person name="Bernardo de Carvalho A."/>
            <person name="Caspi A."/>
            <person name="Castrezana S."/>
            <person name="Celniker S.E."/>
            <person name="Chang J.L."/>
            <person name="Chapple C."/>
            <person name="Chatterji S."/>
            <person name="Chinwalla A."/>
            <person name="Civetta A."/>
            <person name="Clifton S.W."/>
            <person name="Comeron J.M."/>
            <person name="Costello J.C."/>
            <person name="Coyne J.A."/>
            <person name="Daub J."/>
            <person name="David R.G."/>
            <person name="Delcher A.L."/>
            <person name="Delehaunty K."/>
            <person name="Do C.B."/>
            <person name="Ebling H."/>
            <person name="Edwards K."/>
            <person name="Eickbush T."/>
            <person name="Evans J.D."/>
            <person name="Filipski A."/>
            <person name="Findeiss S."/>
            <person name="Freyhult E."/>
            <person name="Fulton L."/>
            <person name="Fulton R."/>
            <person name="Garcia A.C."/>
            <person name="Gardiner A."/>
            <person name="Garfield D.A."/>
            <person name="Garvin B.E."/>
            <person name="Gibson G."/>
            <person name="Gilbert D."/>
            <person name="Gnerre S."/>
            <person name="Godfrey J."/>
            <person name="Good R."/>
            <person name="Gotea V."/>
            <person name="Gravely B."/>
            <person name="Greenberg A.J."/>
            <person name="Griffiths-Jones S."/>
            <person name="Gross S."/>
            <person name="Guigo R."/>
            <person name="Gustafson E.A."/>
            <person name="Haerty W."/>
            <person name="Hahn M.W."/>
            <person name="Halligan D.L."/>
            <person name="Halpern A.L."/>
            <person name="Halter G.M."/>
            <person name="Han M.V."/>
            <person name="Heger A."/>
            <person name="Hillier L."/>
            <person name="Hinrichs A.S."/>
            <person name="Holmes I."/>
            <person name="Hoskins R.A."/>
            <person name="Hubisz M.J."/>
            <person name="Hultmark D."/>
            <person name="Huntley M.A."/>
            <person name="Jaffe D.B."/>
            <person name="Jagadeeshan S."/>
            <person name="Jeck W.R."/>
            <person name="Johnson J."/>
            <person name="Jones C.D."/>
            <person name="Jordan W.C."/>
            <person name="Karpen G.H."/>
            <person name="Kataoka E."/>
            <person name="Keightley P.D."/>
            <person name="Kheradpour P."/>
            <person name="Kirkness E.F."/>
            <person name="Koerich L.B."/>
            <person name="Kristiansen K."/>
            <person name="Kudrna D."/>
            <person name="Kulathinal R.J."/>
            <person name="Kumar S."/>
            <person name="Kwok R."/>
            <person name="Lander E."/>
            <person name="Langley C.H."/>
            <person name="Lapoint R."/>
            <person name="Lazzaro B.P."/>
            <person name="Lee S.J."/>
            <person name="Levesque L."/>
            <person name="Li R."/>
            <person name="Lin C.F."/>
            <person name="Lin M.F."/>
            <person name="Lindblad-Toh K."/>
            <person name="Llopart A."/>
            <person name="Long M."/>
            <person name="Low L."/>
            <person name="Lozovsky E."/>
            <person name="Lu J."/>
            <person name="Luo M."/>
            <person name="Machado C.A."/>
            <person name="Makalowski W."/>
            <person name="Marzo M."/>
            <person name="Matsuda M."/>
            <person name="Matzkin L."/>
            <person name="McAllister B."/>
            <person name="McBride C.S."/>
            <person name="McKernan B."/>
            <person name="McKernan K."/>
            <person name="Mendez-Lago M."/>
            <person name="Minx P."/>
            <person name="Mollenhauer M.U."/>
            <person name="Montooth K."/>
            <person name="Mount S.M."/>
            <person name="Mu X."/>
            <person name="Myers E."/>
            <person name="Negre B."/>
            <person name="Newfeld S."/>
            <person name="Nielsen R."/>
            <person name="Noor M.A."/>
            <person name="O'Grady P."/>
            <person name="Pachter L."/>
            <person name="Papaceit M."/>
            <person name="Parisi M.J."/>
            <person name="Parisi M."/>
            <person name="Parts L."/>
            <person name="Pedersen J.S."/>
            <person name="Pesole G."/>
            <person name="Phillippy A.M."/>
            <person name="Ponting C.P."/>
            <person name="Pop M."/>
            <person name="Porcelli D."/>
            <person name="Powell J.R."/>
            <person name="Prohaska S."/>
            <person name="Pruitt K."/>
            <person name="Puig M."/>
            <person name="Quesneville H."/>
            <person name="Ram K.R."/>
            <person name="Rand D."/>
            <person name="Rasmussen M.D."/>
            <person name="Reed L.K."/>
            <person name="Reenan R."/>
            <person name="Reily A."/>
            <person name="Remington K.A."/>
            <person name="Rieger T.T."/>
            <person name="Ritchie M.G."/>
            <person name="Robin C."/>
            <person name="Rogers Y.H."/>
            <person name="Rohde C."/>
            <person name="Rozas J."/>
            <person name="Rubenfield M.J."/>
            <person name="Ruiz A."/>
            <person name="Russo S."/>
            <person name="Salzberg S.L."/>
            <person name="Sanchez-Gracia A."/>
            <person name="Saranga D.J."/>
            <person name="Sato H."/>
            <person name="Schaeffer S.W."/>
            <person name="Schatz M.C."/>
            <person name="Schlenke T."/>
            <person name="Schwartz R."/>
            <person name="Segarra C."/>
            <person name="Singh R.S."/>
            <person name="Sirot L."/>
            <person name="Sirota M."/>
            <person name="Sisneros N.B."/>
            <person name="Smith C.D."/>
            <person name="Smith T.F."/>
            <person name="Spieth J."/>
            <person name="Stage D.E."/>
            <person name="Stark A."/>
            <person name="Stephan W."/>
            <person name="Strausberg R.L."/>
            <person name="Strempel S."/>
            <person name="Sturgill D."/>
            <person name="Sutton G."/>
            <person name="Sutton G.G."/>
            <person name="Tao W."/>
            <person name="Teichmann S."/>
            <person name="Tobari Y.N."/>
            <person name="Tomimura Y."/>
            <person name="Tsolas J.M."/>
            <person name="Valente V.L."/>
            <person name="Venter E."/>
            <person name="Venter J.C."/>
            <person name="Vicario S."/>
            <person name="Vieira F.G."/>
            <person name="Vilella A.J."/>
            <person name="Villasante A."/>
            <person name="Walenz B."/>
            <person name="Wang J."/>
            <person name="Wasserman M."/>
            <person name="Watts T."/>
            <person name="Wilson D."/>
            <person name="Wilson R.K."/>
            <person name="Wing R.A."/>
            <person name="Wolfner M.F."/>
            <person name="Wong A."/>
            <person name="Wong G.K."/>
            <person name="Wu C.I."/>
            <person name="Wu G."/>
            <person name="Yamamoto D."/>
            <person name="Yang H.P."/>
            <person name="Yang S.P."/>
            <person name="Yorke J.A."/>
            <person name="Yoshida K."/>
            <person name="Zdobnov E."/>
            <person name="Zhang P."/>
            <person name="Zhang Y."/>
            <person name="Zimin A.V."/>
            <person name="Baldwin J."/>
            <person name="Abdouelleil A."/>
            <person name="Abdulkadir J."/>
            <person name="Abebe A."/>
            <person name="Abera B."/>
            <person name="Abreu J."/>
            <person name="Acer S.C."/>
            <person name="Aftuck L."/>
            <person name="Alexander A."/>
            <person name="An P."/>
            <person name="Anderson E."/>
            <person name="Anderson S."/>
            <person name="Arachi H."/>
            <person name="Azer M."/>
            <person name="Bachantsang P."/>
            <person name="Barry A."/>
            <person name="Bayul T."/>
            <person name="Berlin A."/>
            <person name="Bessette D."/>
            <person name="Bloom T."/>
            <person name="Blye J."/>
            <person name="Boguslavskiy L."/>
            <person name="Bonnet C."/>
            <person name="Boukhgalter B."/>
            <person name="Bourzgui I."/>
            <person name="Brown A."/>
            <person name="Cahill P."/>
            <person name="Channer S."/>
            <person name="Cheshatsang Y."/>
            <person name="Chuda L."/>
            <person name="Citroen M."/>
            <person name="Collymore A."/>
            <person name="Cooke P."/>
            <person name="Costello M."/>
            <person name="D'Aco K."/>
            <person name="Daza R."/>
            <person name="De Haan G."/>
            <person name="DeGray S."/>
            <person name="DeMaso C."/>
            <person name="Dhargay N."/>
            <person name="Dooley K."/>
            <person name="Dooley E."/>
            <person name="Doricent M."/>
            <person name="Dorje P."/>
            <person name="Dorjee K."/>
            <person name="Dupes A."/>
            <person name="Elong R."/>
            <person name="Falk J."/>
            <person name="Farina A."/>
            <person name="Faro S."/>
            <person name="Ferguson D."/>
            <person name="Fisher S."/>
            <person name="Foley C.D."/>
            <person name="Franke A."/>
            <person name="Friedrich D."/>
            <person name="Gadbois L."/>
            <person name="Gearin G."/>
            <person name="Gearin C.R."/>
            <person name="Giannoukos G."/>
            <person name="Goode T."/>
            <person name="Graham J."/>
            <person name="Grandbois E."/>
            <person name="Grewal S."/>
            <person name="Gyaltsen K."/>
            <person name="Hafez N."/>
            <person name="Hagos B."/>
            <person name="Hall J."/>
            <person name="Henson C."/>
            <person name="Hollinger A."/>
            <person name="Honan T."/>
            <person name="Huard M.D."/>
            <person name="Hughes L."/>
            <person name="Hurhula B."/>
            <person name="Husby M.E."/>
            <person name="Kamat A."/>
            <person name="Kanga B."/>
            <person name="Kashin S."/>
            <person name="Khazanovich D."/>
            <person name="Kisner P."/>
            <person name="Lance K."/>
            <person name="Lara M."/>
            <person name="Lee W."/>
            <person name="Lennon N."/>
            <person name="Letendre F."/>
            <person name="LeVine R."/>
            <person name="Lipovsky A."/>
            <person name="Liu X."/>
            <person name="Liu J."/>
            <person name="Liu S."/>
            <person name="Lokyitsang T."/>
            <person name="Lokyitsang Y."/>
            <person name="Lubonja R."/>
            <person name="Lui A."/>
            <person name="MacDonald P."/>
            <person name="Magnisalis V."/>
            <person name="Maru K."/>
            <person name="Matthews C."/>
            <person name="McCusker W."/>
            <person name="McDonough S."/>
            <person name="Mehta T."/>
            <person name="Meldrim J."/>
            <person name="Meneus L."/>
            <person name="Mihai O."/>
            <person name="Mihalev A."/>
            <person name="Mihova T."/>
            <person name="Mittelman R."/>
            <person name="Mlenga V."/>
            <person name="Montmayeur A."/>
            <person name="Mulrain L."/>
            <person name="Navidi A."/>
            <person name="Naylor J."/>
            <person name="Negash T."/>
            <person name="Nguyen T."/>
            <person name="Nguyen N."/>
            <person name="Nicol R."/>
            <person name="Norbu C."/>
            <person name="Norbu N."/>
            <person name="Novod N."/>
            <person name="O'Neill B."/>
            <person name="Osman S."/>
            <person name="Markiewicz E."/>
            <person name="Oyono O.L."/>
            <person name="Patti C."/>
            <person name="Phunkhang P."/>
            <person name="Pierre F."/>
            <person name="Priest M."/>
            <person name="Raghuraman S."/>
            <person name="Rege F."/>
            <person name="Reyes R."/>
            <person name="Rise C."/>
            <person name="Rogov P."/>
            <person name="Ross K."/>
            <person name="Ryan E."/>
            <person name="Settipalli S."/>
            <person name="Shea T."/>
            <person name="Sherpa N."/>
            <person name="Shi L."/>
            <person name="Shih D."/>
            <person name="Sparrow T."/>
            <person name="Spaulding J."/>
            <person name="Stalker J."/>
            <person name="Stange-Thomann N."/>
            <person name="Stavropoulos S."/>
            <person name="Stone C."/>
            <person name="Strader C."/>
            <person name="Tesfaye S."/>
            <person name="Thomson T."/>
            <person name="Thoulutsang Y."/>
            <person name="Thoulutsang D."/>
            <person name="Topham K."/>
            <person name="Topping I."/>
            <person name="Tsamla T."/>
            <person name="Vassiliev H."/>
            <person name="Vo A."/>
            <person name="Wangchuk T."/>
            <person name="Wangdi T."/>
            <person name="Weiand M."/>
            <person name="Wilkinson J."/>
            <person name="Wilson A."/>
            <person name="Yadav S."/>
            <person name="Young G."/>
            <person name="Yu Q."/>
            <person name="Zembek L."/>
            <person name="Zhong D."/>
            <person name="Zimmer A."/>
            <person name="Zwirko Z."/>
            <person name="Jaffe D.B."/>
            <person name="Alvarez P."/>
            <person name="Brockman W."/>
            <person name="Butler J."/>
            <person name="Chin C."/>
            <person name="Gnerre S."/>
            <person name="Grabherr M."/>
            <person name="Kleber M."/>
            <person name="Mauceli E."/>
            <person name="MacCallum I."/>
        </authorList>
    </citation>
    <scope>NUCLEOTIDE SEQUENCE [LARGE SCALE GENOMIC DNA]</scope>
    <source>
        <strain evidence="8">Tucson 14024-0371.13</strain>
    </source>
</reference>
<dbReference type="PANTHER" id="PTHR11266">
    <property type="entry name" value="PEROXISOMAL MEMBRANE PROTEIN 2, PXMP2 MPV17"/>
    <property type="match status" value="1"/>
</dbReference>
<dbReference type="PhylomeDB" id="B3M4L5"/>
<organism evidence="7 8">
    <name type="scientific">Drosophila ananassae</name>
    <name type="common">Fruit fly</name>
    <dbReference type="NCBI Taxonomy" id="7217"/>
    <lineage>
        <taxon>Eukaryota</taxon>
        <taxon>Metazoa</taxon>
        <taxon>Ecdysozoa</taxon>
        <taxon>Arthropoda</taxon>
        <taxon>Hexapoda</taxon>
        <taxon>Insecta</taxon>
        <taxon>Pterygota</taxon>
        <taxon>Neoptera</taxon>
        <taxon>Endopterygota</taxon>
        <taxon>Diptera</taxon>
        <taxon>Brachycera</taxon>
        <taxon>Muscomorpha</taxon>
        <taxon>Ephydroidea</taxon>
        <taxon>Drosophilidae</taxon>
        <taxon>Drosophila</taxon>
        <taxon>Sophophora</taxon>
    </lineage>
</organism>
<dbReference type="GO" id="GO:0016020">
    <property type="term" value="C:membrane"/>
    <property type="evidence" value="ECO:0007669"/>
    <property type="project" value="UniProtKB-SubCell"/>
</dbReference>
<dbReference type="KEGG" id="dan:6507135"/>
<sequence length="236" mass="27540">MGKLSFGDIENRLRLPATATPIHSSSLICICEEAPMSRKAVWRNFVKMVDRYHQAAFSPKYLLYTNIGISIALSGVGDTIAQSYERMLGEIHGWNKIRTLRMGISGLTVGVVCHYWYQYLDYLYPNRTYRTVVIKILLDQFICSPLYIAVFFLTMAVLEETTWEEVQQEIREKALVLYMAEWTVWPLAQFINFLLIKPQYRVFYDNSISLGYDVYTSQVKYRKKPNAEQNPDQKEK</sequence>
<evidence type="ECO:0000313" key="8">
    <source>
        <dbReference type="Proteomes" id="UP000007801"/>
    </source>
</evidence>
<accession>B3M4L5</accession>
<keyword evidence="5 6" id="KW-0472">Membrane</keyword>
<dbReference type="EMBL" id="CH902618">
    <property type="protein sequence ID" value="EDV39414.1"/>
    <property type="molecule type" value="Genomic_DNA"/>
</dbReference>
<proteinExistence type="inferred from homology"/>
<protein>
    <recommendedName>
        <fullName evidence="9">Mpv17-like protein 2</fullName>
    </recommendedName>
</protein>
<dbReference type="InParanoid" id="B3M4L5"/>
<dbReference type="GeneID" id="6507135"/>
<comment type="subcellular location">
    <subcellularLocation>
        <location evidence="1">Membrane</location>
        <topology evidence="1">Multi-pass membrane protein</topology>
    </subcellularLocation>
</comment>
<dbReference type="eggNOG" id="KOG1944">
    <property type="taxonomic scope" value="Eukaryota"/>
</dbReference>
<dbReference type="FunCoup" id="B3M4L5">
    <property type="interactions" value="118"/>
</dbReference>
<evidence type="ECO:0000256" key="2">
    <source>
        <dbReference type="ARBA" id="ARBA00006824"/>
    </source>
</evidence>
<feature type="transmembrane region" description="Helical" evidence="6">
    <location>
        <begin position="61"/>
        <end position="80"/>
    </location>
</feature>
<name>B3M4L5_DROAN</name>
<keyword evidence="4 6" id="KW-1133">Transmembrane helix</keyword>
<evidence type="ECO:0000256" key="4">
    <source>
        <dbReference type="ARBA" id="ARBA00022989"/>
    </source>
</evidence>
<evidence type="ECO:0000256" key="5">
    <source>
        <dbReference type="ARBA" id="ARBA00023136"/>
    </source>
</evidence>
<keyword evidence="8" id="KW-1185">Reference proteome</keyword>
<dbReference type="OMA" id="QFICSPF"/>
<keyword evidence="3 6" id="KW-0812">Transmembrane</keyword>
<gene>
    <name evidence="7" type="primary">Dana\GF24503</name>
    <name evidence="7" type="synonym">dana_GLEANR_9219</name>
    <name evidence="7" type="ORF">GF24503</name>
</gene>
<dbReference type="STRING" id="7217.B3M4L5"/>